<feature type="binding site" evidence="30 32">
    <location>
        <position position="514"/>
    </location>
    <ligand>
        <name>ATP</name>
        <dbReference type="ChEBI" id="CHEBI:30616"/>
    </ligand>
</feature>
<keyword evidence="5" id="KW-1003">Cell membrane</keyword>
<evidence type="ECO:0000259" key="35">
    <source>
        <dbReference type="PROSITE" id="PS50081"/>
    </source>
</evidence>
<keyword evidence="14" id="KW-0863">Zinc-finger</keyword>
<evidence type="ECO:0000256" key="29">
    <source>
        <dbReference type="PIRSR" id="PIRSR000550-2"/>
    </source>
</evidence>
<evidence type="ECO:0000256" key="5">
    <source>
        <dbReference type="ARBA" id="ARBA00022475"/>
    </source>
</evidence>
<evidence type="ECO:0000256" key="21">
    <source>
        <dbReference type="ARBA" id="ARBA00023108"/>
    </source>
</evidence>
<evidence type="ECO:0000256" key="18">
    <source>
        <dbReference type="ARBA" id="ARBA00022840"/>
    </source>
</evidence>
<dbReference type="Pfam" id="PF00433">
    <property type="entry name" value="Pkinase_C"/>
    <property type="match status" value="1"/>
</dbReference>
<dbReference type="Gene3D" id="3.30.60.20">
    <property type="match status" value="2"/>
</dbReference>
<evidence type="ECO:0000256" key="30">
    <source>
        <dbReference type="PIRSR" id="PIRSR000550-3"/>
    </source>
</evidence>
<organism evidence="37 38">
    <name type="scientific">Eschrichtius robustus</name>
    <name type="common">California gray whale</name>
    <name type="synonym">Eschrichtius gibbosus</name>
    <dbReference type="NCBI Taxonomy" id="9764"/>
    <lineage>
        <taxon>Eukaryota</taxon>
        <taxon>Metazoa</taxon>
        <taxon>Chordata</taxon>
        <taxon>Craniata</taxon>
        <taxon>Vertebrata</taxon>
        <taxon>Euteleostomi</taxon>
        <taxon>Mammalia</taxon>
        <taxon>Eutheria</taxon>
        <taxon>Laurasiatheria</taxon>
        <taxon>Artiodactyla</taxon>
        <taxon>Whippomorpha</taxon>
        <taxon>Cetacea</taxon>
        <taxon>Mysticeti</taxon>
        <taxon>Eschrichtiidae</taxon>
        <taxon>Eschrichtius</taxon>
    </lineage>
</organism>
<dbReference type="AlphaFoldDB" id="A0AB34HEA9"/>
<dbReference type="SMART" id="SM00220">
    <property type="entry name" value="S_TKc"/>
    <property type="match status" value="1"/>
</dbReference>
<evidence type="ECO:0000256" key="1">
    <source>
        <dbReference type="ARBA" id="ARBA00004202"/>
    </source>
</evidence>
<evidence type="ECO:0000256" key="15">
    <source>
        <dbReference type="ARBA" id="ARBA00022777"/>
    </source>
</evidence>
<evidence type="ECO:0000256" key="17">
    <source>
        <dbReference type="ARBA" id="ARBA00022837"/>
    </source>
</evidence>
<dbReference type="FunFam" id="3.30.60.20:FF:000006">
    <property type="entry name" value="Protein kinase C"/>
    <property type="match status" value="1"/>
</dbReference>
<dbReference type="GO" id="GO:0048511">
    <property type="term" value="P:rhythmic process"/>
    <property type="evidence" value="ECO:0007669"/>
    <property type="project" value="UniProtKB-KW"/>
</dbReference>
<evidence type="ECO:0000259" key="36">
    <source>
        <dbReference type="PROSITE" id="PS51285"/>
    </source>
</evidence>
<dbReference type="PROSITE" id="PS00479">
    <property type="entry name" value="ZF_DAG_PE_1"/>
    <property type="match status" value="2"/>
</dbReference>
<feature type="binding site" evidence="31">
    <location>
        <position position="290"/>
    </location>
    <ligand>
        <name>Ca(2+)</name>
        <dbReference type="ChEBI" id="CHEBI:29108"/>
        <label>1</label>
    </ligand>
</feature>
<dbReference type="Gene3D" id="1.10.510.10">
    <property type="entry name" value="Transferase(Phosphotransferase) domain 1"/>
    <property type="match status" value="1"/>
</dbReference>
<dbReference type="FunFam" id="1.10.510.10:FF:000023">
    <property type="entry name" value="Protein kinase C"/>
    <property type="match status" value="1"/>
</dbReference>
<feature type="active site" description="Proton acceptor" evidence="28">
    <location>
        <position position="614"/>
    </location>
</feature>
<keyword evidence="17 31" id="KW-0106">Calcium</keyword>
<evidence type="ECO:0000256" key="26">
    <source>
        <dbReference type="ARBA" id="ARBA00047470"/>
    </source>
</evidence>
<feature type="binding site" evidence="31">
    <location>
        <position position="230"/>
    </location>
    <ligand>
        <name>Ca(2+)</name>
        <dbReference type="ChEBI" id="CHEBI:29108"/>
        <label>1</label>
    </ligand>
</feature>
<evidence type="ECO:0000256" key="2">
    <source>
        <dbReference type="ARBA" id="ARBA00004279"/>
    </source>
</evidence>
<feature type="binding site" evidence="31">
    <location>
        <position position="295"/>
    </location>
    <ligand>
        <name>Ca(2+)</name>
        <dbReference type="ChEBI" id="CHEBI:29108"/>
        <label>1</label>
    </ligand>
</feature>
<keyword evidence="12" id="KW-0677">Repeat</keyword>
<keyword evidence="15 27" id="KW-0418">Kinase</keyword>
<evidence type="ECO:0000256" key="25">
    <source>
        <dbReference type="ARBA" id="ARBA00047272"/>
    </source>
</evidence>
<evidence type="ECO:0000256" key="28">
    <source>
        <dbReference type="PIRSR" id="PIRSR000550-1"/>
    </source>
</evidence>
<reference evidence="37 38" key="1">
    <citation type="submission" date="2022-11" db="EMBL/GenBank/DDBJ databases">
        <title>Whole genome sequence of Eschrichtius robustus ER-17-0199.</title>
        <authorList>
            <person name="Bruniche-Olsen A."/>
            <person name="Black A.N."/>
            <person name="Fields C.J."/>
            <person name="Walden K."/>
            <person name="Dewoody J.A."/>
        </authorList>
    </citation>
    <scope>NUCLEOTIDE SEQUENCE [LARGE SCALE GENOMIC DNA]</scope>
    <source>
        <strain evidence="37">ER-17-0199</strain>
        <tissue evidence="37">Blubber</tissue>
    </source>
</reference>
<dbReference type="FunFam" id="2.60.40.150:FF:000012">
    <property type="entry name" value="Kinase C alpha type"/>
    <property type="match status" value="1"/>
</dbReference>
<dbReference type="InterPro" id="IPR011009">
    <property type="entry name" value="Kinase-like_dom_sf"/>
</dbReference>
<evidence type="ECO:0000256" key="11">
    <source>
        <dbReference type="ARBA" id="ARBA00022723"/>
    </source>
</evidence>
<keyword evidence="8" id="KW-0597">Phosphoprotein</keyword>
<dbReference type="GO" id="GO:0048471">
    <property type="term" value="C:perinuclear region of cytoplasm"/>
    <property type="evidence" value="ECO:0007669"/>
    <property type="project" value="UniProtKB-SubCell"/>
</dbReference>
<keyword evidence="21" id="KW-0090">Biological rhythms</keyword>
<evidence type="ECO:0000313" key="37">
    <source>
        <dbReference type="EMBL" id="KAJ8789824.1"/>
    </source>
</evidence>
<comment type="subcellular location">
    <subcellularLocation>
        <location evidence="1">Cell membrane</location>
        <topology evidence="1">Peripheral membrane protein</topology>
    </subcellularLocation>
    <subcellularLocation>
        <location evidence="2">Cell projection</location>
        <location evidence="2">Dendrite</location>
    </subcellularLocation>
    <subcellularLocation>
        <location evidence="3">Cytoplasm</location>
        <location evidence="3">Perinuclear region</location>
    </subcellularLocation>
    <subcellularLocation>
        <location evidence="24">Synapse</location>
        <location evidence="24">Synaptosome</location>
    </subcellularLocation>
</comment>
<evidence type="ECO:0000256" key="27">
    <source>
        <dbReference type="PIRNR" id="PIRNR000550"/>
    </source>
</evidence>
<dbReference type="InterPro" id="IPR035892">
    <property type="entry name" value="C2_domain_sf"/>
</dbReference>
<evidence type="ECO:0000313" key="38">
    <source>
        <dbReference type="Proteomes" id="UP001159641"/>
    </source>
</evidence>
<protein>
    <recommendedName>
        <fullName evidence="27">Protein kinase C</fullName>
        <ecNumber evidence="27">2.7.11.13</ecNumber>
    </recommendedName>
</protein>
<evidence type="ECO:0000256" key="19">
    <source>
        <dbReference type="ARBA" id="ARBA00022843"/>
    </source>
</evidence>
<keyword evidence="10 27" id="KW-0808">Transferase</keyword>
<dbReference type="Pfam" id="PF00168">
    <property type="entry name" value="C2"/>
    <property type="match status" value="1"/>
</dbReference>
<keyword evidence="7 27" id="KW-0723">Serine/threonine-protein kinase</keyword>
<proteinExistence type="inferred from homology"/>
<feature type="binding site" evidence="31">
    <location>
        <position position="229"/>
    </location>
    <ligand>
        <name>Ca(2+)</name>
        <dbReference type="ChEBI" id="CHEBI:29108"/>
        <label>1</label>
    </ligand>
</feature>
<dbReference type="InterPro" id="IPR017892">
    <property type="entry name" value="Pkinase_C"/>
</dbReference>
<comment type="cofactor">
    <cofactor evidence="31">
        <name>Ca(2+)</name>
        <dbReference type="ChEBI" id="CHEBI:29108"/>
    </cofactor>
    <text evidence="31">Binds 3 Ca(2+) ions per subunit. The ions are bound to the C2 domain.</text>
</comment>
<dbReference type="Pfam" id="PF00069">
    <property type="entry name" value="Pkinase"/>
    <property type="match status" value="1"/>
</dbReference>
<keyword evidence="6" id="KW-0963">Cytoplasm</keyword>
<evidence type="ECO:0000256" key="10">
    <source>
        <dbReference type="ARBA" id="ARBA00022679"/>
    </source>
</evidence>
<comment type="catalytic activity">
    <reaction evidence="26">
        <text>L-seryl-[protein] + ATP = O-phospho-L-seryl-[protein] + ADP + H(+)</text>
        <dbReference type="Rhea" id="RHEA:17989"/>
        <dbReference type="Rhea" id="RHEA-COMP:9863"/>
        <dbReference type="Rhea" id="RHEA-COMP:11604"/>
        <dbReference type="ChEBI" id="CHEBI:15378"/>
        <dbReference type="ChEBI" id="CHEBI:29999"/>
        <dbReference type="ChEBI" id="CHEBI:30616"/>
        <dbReference type="ChEBI" id="CHEBI:83421"/>
        <dbReference type="ChEBI" id="CHEBI:456216"/>
        <dbReference type="EC" id="2.7.11.13"/>
    </reaction>
</comment>
<keyword evidence="19" id="KW-0832">Ubl conjugation</keyword>
<keyword evidence="9" id="KW-0771">Synaptosome</keyword>
<keyword evidence="23" id="KW-0966">Cell projection</keyword>
<dbReference type="Pfam" id="PF00130">
    <property type="entry name" value="C1_1"/>
    <property type="match status" value="2"/>
</dbReference>
<dbReference type="InterPro" id="IPR000719">
    <property type="entry name" value="Prot_kinase_dom"/>
</dbReference>
<comment type="similarity">
    <text evidence="4 27">Belongs to the protein kinase superfamily. AGC Ser/Thr protein kinase family. PKC subfamily.</text>
</comment>
<dbReference type="GO" id="GO:0004698">
    <property type="term" value="F:calcium,diacylglycerol-dependent serine/threonine kinase activity"/>
    <property type="evidence" value="ECO:0007669"/>
    <property type="project" value="UniProtKB-ARBA"/>
</dbReference>
<dbReference type="PANTHER" id="PTHR24351">
    <property type="entry name" value="RIBOSOMAL PROTEIN S6 KINASE"/>
    <property type="match status" value="1"/>
</dbReference>
<keyword evidence="16" id="KW-0862">Zinc</keyword>
<evidence type="ECO:0000256" key="3">
    <source>
        <dbReference type="ARBA" id="ARBA00004556"/>
    </source>
</evidence>
<dbReference type="InterPro" id="IPR014375">
    <property type="entry name" value="Protein_kinase_C_a/b/g"/>
</dbReference>
<dbReference type="PROSITE" id="PS00107">
    <property type="entry name" value="PROTEIN_KINASE_ATP"/>
    <property type="match status" value="1"/>
</dbReference>
<evidence type="ECO:0000256" key="31">
    <source>
        <dbReference type="PIRSR" id="PIRSR000550-4"/>
    </source>
</evidence>
<evidence type="ECO:0000256" key="8">
    <source>
        <dbReference type="ARBA" id="ARBA00022553"/>
    </source>
</evidence>
<keyword evidence="22" id="KW-0472">Membrane</keyword>
<feature type="domain" description="C2" evidence="33">
    <location>
        <begin position="193"/>
        <end position="318"/>
    </location>
</feature>
<feature type="binding site" evidence="31">
    <location>
        <position position="294"/>
    </location>
    <ligand>
        <name>Ca(2+)</name>
        <dbReference type="ChEBI" id="CHEBI:29108"/>
        <label>1</label>
    </ligand>
</feature>
<keyword evidence="13 27" id="KW-0547">Nucleotide-binding</keyword>
<feature type="domain" description="AGC-kinase C-terminal" evidence="36">
    <location>
        <begin position="749"/>
        <end position="819"/>
    </location>
</feature>
<dbReference type="InterPro" id="IPR002219">
    <property type="entry name" value="PKC_DAG/PE"/>
</dbReference>
<dbReference type="GO" id="GO:0099524">
    <property type="term" value="C:postsynaptic cytosol"/>
    <property type="evidence" value="ECO:0007669"/>
    <property type="project" value="UniProtKB-ARBA"/>
</dbReference>
<dbReference type="SMART" id="SM00239">
    <property type="entry name" value="C2"/>
    <property type="match status" value="1"/>
</dbReference>
<feature type="domain" description="Phorbol-ester/DAG-type" evidence="35">
    <location>
        <begin position="35"/>
        <end position="85"/>
    </location>
</feature>
<dbReference type="SUPFAM" id="SSF56112">
    <property type="entry name" value="Protein kinase-like (PK-like)"/>
    <property type="match status" value="1"/>
</dbReference>
<dbReference type="InterPro" id="IPR008271">
    <property type="entry name" value="Ser/Thr_kinase_AS"/>
</dbReference>
<dbReference type="PRINTS" id="PR00008">
    <property type="entry name" value="DAGPEDOMAIN"/>
</dbReference>
<dbReference type="SMART" id="SM00109">
    <property type="entry name" value="C1"/>
    <property type="match status" value="2"/>
</dbReference>
<comment type="caution">
    <text evidence="37">The sequence shown here is derived from an EMBL/GenBank/DDBJ whole genome shotgun (WGS) entry which is preliminary data.</text>
</comment>
<evidence type="ECO:0000256" key="9">
    <source>
        <dbReference type="ARBA" id="ARBA00022599"/>
    </source>
</evidence>
<feature type="binding site" evidence="29">
    <location>
        <position position="288"/>
    </location>
    <ligand>
        <name>a 1,2-diacyl-sn-glycero-3-phospho-(1D-myo-inositol-4,5-bisphosphate)</name>
        <dbReference type="ChEBI" id="CHEBI:58456"/>
    </ligand>
</feature>
<dbReference type="PROSITE" id="PS50011">
    <property type="entry name" value="PROTEIN_KINASE_DOM"/>
    <property type="match status" value="1"/>
</dbReference>
<keyword evidence="20" id="KW-0770">Synapse</keyword>
<keyword evidence="18 27" id="KW-0067">ATP-binding</keyword>
<evidence type="ECO:0000256" key="32">
    <source>
        <dbReference type="PROSITE-ProRule" id="PRU10141"/>
    </source>
</evidence>
<name>A0AB34HEA9_ESCRO</name>
<accession>A0AB34HEA9</accession>
<dbReference type="SUPFAM" id="SSF57889">
    <property type="entry name" value="Cysteine-rich domain"/>
    <property type="match status" value="2"/>
</dbReference>
<dbReference type="SUPFAM" id="SSF49562">
    <property type="entry name" value="C2 domain (Calcium/lipid-binding domain, CaLB)"/>
    <property type="match status" value="1"/>
</dbReference>
<dbReference type="Gene3D" id="2.60.40.150">
    <property type="entry name" value="C2 domain"/>
    <property type="match status" value="1"/>
</dbReference>
<dbReference type="FunFam" id="3.30.60.20:FF:000011">
    <property type="entry name" value="Protein kinase C"/>
    <property type="match status" value="1"/>
</dbReference>
<evidence type="ECO:0000256" key="20">
    <source>
        <dbReference type="ARBA" id="ARBA00023018"/>
    </source>
</evidence>
<evidence type="ECO:0000256" key="12">
    <source>
        <dbReference type="ARBA" id="ARBA00022737"/>
    </source>
</evidence>
<dbReference type="GO" id="GO:0030425">
    <property type="term" value="C:dendrite"/>
    <property type="evidence" value="ECO:0007669"/>
    <property type="project" value="UniProtKB-SubCell"/>
</dbReference>
<evidence type="ECO:0000256" key="7">
    <source>
        <dbReference type="ARBA" id="ARBA00022527"/>
    </source>
</evidence>
<gene>
    <name evidence="37" type="ORF">J1605_021782</name>
</gene>
<dbReference type="GO" id="GO:0005524">
    <property type="term" value="F:ATP binding"/>
    <property type="evidence" value="ECO:0007669"/>
    <property type="project" value="UniProtKB-UniRule"/>
</dbReference>
<dbReference type="CDD" id="cd04026">
    <property type="entry name" value="C2_PKC_alpha_gamma"/>
    <property type="match status" value="1"/>
</dbReference>
<feature type="binding site" evidence="30">
    <location>
        <begin position="491"/>
        <end position="499"/>
    </location>
    <ligand>
        <name>ATP</name>
        <dbReference type="ChEBI" id="CHEBI:30616"/>
    </ligand>
</feature>
<dbReference type="GO" id="GO:0005886">
    <property type="term" value="C:plasma membrane"/>
    <property type="evidence" value="ECO:0007669"/>
    <property type="project" value="UniProtKB-SubCell"/>
</dbReference>
<evidence type="ECO:0000256" key="23">
    <source>
        <dbReference type="ARBA" id="ARBA00023273"/>
    </source>
</evidence>
<evidence type="ECO:0000259" key="33">
    <source>
        <dbReference type="PROSITE" id="PS50004"/>
    </source>
</evidence>
<keyword evidence="11 31" id="KW-0479">Metal-binding</keyword>
<dbReference type="EC" id="2.7.11.13" evidence="27"/>
<evidence type="ECO:0000256" key="22">
    <source>
        <dbReference type="ARBA" id="ARBA00023136"/>
    </source>
</evidence>
<dbReference type="InterPro" id="IPR017441">
    <property type="entry name" value="Protein_kinase_ATP_BS"/>
</dbReference>
<evidence type="ECO:0000256" key="6">
    <source>
        <dbReference type="ARBA" id="ARBA00022490"/>
    </source>
</evidence>
<dbReference type="InterPro" id="IPR000008">
    <property type="entry name" value="C2_dom"/>
</dbReference>
<feature type="binding site" evidence="31">
    <location>
        <position position="236"/>
    </location>
    <ligand>
        <name>Ca(2+)</name>
        <dbReference type="ChEBI" id="CHEBI:29108"/>
        <label>1</label>
    </ligand>
</feature>
<evidence type="ECO:0000256" key="16">
    <source>
        <dbReference type="ARBA" id="ARBA00022833"/>
    </source>
</evidence>
<feature type="binding site" evidence="31">
    <location>
        <position position="291"/>
    </location>
    <ligand>
        <name>Ca(2+)</name>
        <dbReference type="ChEBI" id="CHEBI:29108"/>
        <label>1</label>
    </ligand>
</feature>
<dbReference type="PROSITE" id="PS50081">
    <property type="entry name" value="ZF_DAG_PE_2"/>
    <property type="match status" value="2"/>
</dbReference>
<dbReference type="Proteomes" id="UP001159641">
    <property type="component" value="Unassembled WGS sequence"/>
</dbReference>
<dbReference type="FunFam" id="3.30.200.20:FF:000103">
    <property type="entry name" value="Protein kinase C"/>
    <property type="match status" value="1"/>
</dbReference>
<dbReference type="PROSITE" id="PS00108">
    <property type="entry name" value="PROTEIN_KINASE_ST"/>
    <property type="match status" value="1"/>
</dbReference>
<dbReference type="FunFam" id="3.30.200.20:FF:000080">
    <property type="entry name" value="Protein kinase C"/>
    <property type="match status" value="1"/>
</dbReference>
<dbReference type="SMART" id="SM00133">
    <property type="entry name" value="S_TK_X"/>
    <property type="match status" value="1"/>
</dbReference>
<feature type="domain" description="Phorbol-ester/DAG-type" evidence="35">
    <location>
        <begin position="100"/>
        <end position="150"/>
    </location>
</feature>
<feature type="binding site" evidence="31">
    <location>
        <position position="297"/>
    </location>
    <ligand>
        <name>Ca(2+)</name>
        <dbReference type="ChEBI" id="CHEBI:29108"/>
        <label>1</label>
    </ligand>
</feature>
<dbReference type="Gene3D" id="3.30.200.20">
    <property type="entry name" value="Phosphorylase Kinase, domain 1"/>
    <property type="match status" value="2"/>
</dbReference>
<dbReference type="CDD" id="cd20833">
    <property type="entry name" value="C1_cPKC_rpt1"/>
    <property type="match status" value="1"/>
</dbReference>
<dbReference type="EMBL" id="JAIQCJ010001396">
    <property type="protein sequence ID" value="KAJ8789824.1"/>
    <property type="molecule type" value="Genomic_DNA"/>
</dbReference>
<dbReference type="CDD" id="cd20836">
    <property type="entry name" value="C1_cPKC_rpt2"/>
    <property type="match status" value="1"/>
</dbReference>
<feature type="binding site" evidence="29">
    <location>
        <position position="238"/>
    </location>
    <ligand>
        <name>a 1,2-diacyl-sn-glycero-3-phospho-(1D-myo-inositol-4,5-bisphosphate)</name>
        <dbReference type="ChEBI" id="CHEBI:58456"/>
    </ligand>
</feature>
<evidence type="ECO:0000256" key="14">
    <source>
        <dbReference type="ARBA" id="ARBA00022771"/>
    </source>
</evidence>
<dbReference type="InterPro" id="IPR020454">
    <property type="entry name" value="DAG/PE-bd"/>
</dbReference>
<dbReference type="InterPro" id="IPR000961">
    <property type="entry name" value="AGC-kinase_C"/>
</dbReference>
<feature type="binding site" evidence="31">
    <location>
        <position position="289"/>
    </location>
    <ligand>
        <name>Ca(2+)</name>
        <dbReference type="ChEBI" id="CHEBI:29108"/>
        <label>1</label>
    </ligand>
</feature>
<keyword evidence="38" id="KW-1185">Reference proteome</keyword>
<feature type="domain" description="Protein kinase" evidence="34">
    <location>
        <begin position="485"/>
        <end position="748"/>
    </location>
</feature>
<dbReference type="GO" id="GO:0008270">
    <property type="term" value="F:zinc ion binding"/>
    <property type="evidence" value="ECO:0007669"/>
    <property type="project" value="UniProtKB-KW"/>
</dbReference>
<comment type="catalytic activity">
    <reaction evidence="25 27">
        <text>L-threonyl-[protein] + ATP = O-phospho-L-threonyl-[protein] + ADP + H(+)</text>
        <dbReference type="Rhea" id="RHEA:46608"/>
        <dbReference type="Rhea" id="RHEA-COMP:11060"/>
        <dbReference type="Rhea" id="RHEA-COMP:11605"/>
        <dbReference type="ChEBI" id="CHEBI:15378"/>
        <dbReference type="ChEBI" id="CHEBI:30013"/>
        <dbReference type="ChEBI" id="CHEBI:30616"/>
        <dbReference type="ChEBI" id="CHEBI:61977"/>
        <dbReference type="ChEBI" id="CHEBI:456216"/>
        <dbReference type="EC" id="2.7.11.13"/>
    </reaction>
</comment>
<dbReference type="InterPro" id="IPR046349">
    <property type="entry name" value="C1-like_sf"/>
</dbReference>
<evidence type="ECO:0000256" key="24">
    <source>
        <dbReference type="ARBA" id="ARBA00034102"/>
    </source>
</evidence>
<dbReference type="PIRSF" id="PIRSF000550">
    <property type="entry name" value="PKC_alpha"/>
    <property type="match status" value="1"/>
</dbReference>
<dbReference type="PROSITE" id="PS51285">
    <property type="entry name" value="AGC_KINASE_CTER"/>
    <property type="match status" value="1"/>
</dbReference>
<dbReference type="PROSITE" id="PS50004">
    <property type="entry name" value="C2"/>
    <property type="match status" value="1"/>
</dbReference>
<sequence>MAGLGPGGGDSEGGPRPLFCRKGALRQKVVHEVKSHKFTARFFKQPTFCSHCTDFIWGIGKQGLQCQVCSFVVHRRCHEFVTFECPGAGKGPQTDDPRSKHKFRLHSYSSPTFCDHCGSLLYGLVHQGMKCSCCEMNVHRRCVRSVPSLCGVDHTERRGRLQLEIRAPTSDEIHVTARGPFSSHASGDLQRLLMAVLGIKVLGVEGWGVGNERRAGSEEVGEARNLIPMDPNGLSDPYVKLKLIPDPRNLTKQKTRTVKATLNPVWNETFVFNLKPGDVERRLSVEVWDWDRTSRNDFMGAMSFGVSELLKVPVDGWYKLLNQEEGEYYNVPVADADNCGLLQKFEVPRPRLPLQEPSPVTHSSELAFPELHRCLPTGPGTEIPRKAWSSFCSSRALLGIRVPIHPPWFAGLGTPIPCFRAIPYLSEGSDSGFLLPQACNYPLELYERVRMGPSSSPIPSPSPSPTDSKRCFFGASPGRLHISDFSFLMVLGKGSFGKVMLAERRGSDELYAIKILKKDVIVQDDDVDCTLVEKRVLALGGRGPGGRPHFLTQLHSTFQTPDRLYFVMEYVTGGDLMYHIQQLGKFKEPHAAFYAAEIAIGLFFLHNQGIVYRDLKLDNVMLDAEGHIKITDFGMCKENVFPGTTTRTFCGTPDYIAPEIIAYQPYGKSVDWWSFGVLLYEMLAGQPPFDGEDEEELFQAIMEQTVTYPKSLSREAVAICKGFLTKHPAKRLGSGLDGEPTIRAHGFFRWIDWERLERLEIAPPFRPRPCGRSGENFDKFFTRAAPALTPPDRLVLASIDQAEFQGFTYVNPDFVHPDARSPISPAPVPVM</sequence>
<dbReference type="CDD" id="cd05587">
    <property type="entry name" value="STKc_cPKC"/>
    <property type="match status" value="1"/>
</dbReference>
<evidence type="ECO:0000256" key="13">
    <source>
        <dbReference type="ARBA" id="ARBA00022741"/>
    </source>
</evidence>
<evidence type="ECO:0000256" key="4">
    <source>
        <dbReference type="ARBA" id="ARBA00005490"/>
    </source>
</evidence>
<dbReference type="PRINTS" id="PR00360">
    <property type="entry name" value="C2DOMAIN"/>
</dbReference>
<evidence type="ECO:0000259" key="34">
    <source>
        <dbReference type="PROSITE" id="PS50011"/>
    </source>
</evidence>